<dbReference type="CDD" id="cd21819">
    <property type="entry name" value="IgC1_CH1_IgM"/>
    <property type="match status" value="1"/>
</dbReference>
<dbReference type="SUPFAM" id="SSF48726">
    <property type="entry name" value="Immunoglobulin"/>
    <property type="match status" value="5"/>
</dbReference>
<dbReference type="InterPro" id="IPR013783">
    <property type="entry name" value="Ig-like_fold"/>
</dbReference>
<evidence type="ECO:0000259" key="3">
    <source>
        <dbReference type="PROSITE" id="PS50835"/>
    </source>
</evidence>
<dbReference type="InterPro" id="IPR050380">
    <property type="entry name" value="Immune_Resp_Modulators"/>
</dbReference>
<reference evidence="4" key="2">
    <citation type="submission" date="2025-09" db="UniProtKB">
        <authorList>
            <consortium name="Ensembl"/>
        </authorList>
    </citation>
    <scope>IDENTIFICATION</scope>
</reference>
<keyword evidence="5" id="KW-1185">Reference proteome</keyword>
<dbReference type="SMART" id="SM00409">
    <property type="entry name" value="IG"/>
    <property type="match status" value="2"/>
</dbReference>
<keyword evidence="1" id="KW-0393">Immunoglobulin domain</keyword>
<evidence type="ECO:0000256" key="2">
    <source>
        <dbReference type="SAM" id="SignalP"/>
    </source>
</evidence>
<dbReference type="InterPro" id="IPR036179">
    <property type="entry name" value="Ig-like_dom_sf"/>
</dbReference>
<name>A0A3Q2GEP6_CYPVA</name>
<dbReference type="Proteomes" id="UP000265020">
    <property type="component" value="Unassembled WGS sequence"/>
</dbReference>
<feature type="domain" description="Ig-like" evidence="3">
    <location>
        <begin position="237"/>
        <end position="340"/>
    </location>
</feature>
<dbReference type="InterPro" id="IPR007110">
    <property type="entry name" value="Ig-like_dom"/>
</dbReference>
<feature type="domain" description="Ig-like" evidence="3">
    <location>
        <begin position="463"/>
        <end position="540"/>
    </location>
</feature>
<feature type="domain" description="Ig-like" evidence="3">
    <location>
        <begin position="137"/>
        <end position="234"/>
    </location>
</feature>
<evidence type="ECO:0000256" key="1">
    <source>
        <dbReference type="ARBA" id="ARBA00023319"/>
    </source>
</evidence>
<accession>A0A3Q2GEP6</accession>
<protein>
    <recommendedName>
        <fullName evidence="3">Ig-like domain-containing protein</fullName>
    </recommendedName>
</protein>
<feature type="domain" description="Ig-like" evidence="3">
    <location>
        <begin position="351"/>
        <end position="450"/>
    </location>
</feature>
<dbReference type="InterPro" id="IPR003597">
    <property type="entry name" value="Ig_C1-set"/>
</dbReference>
<evidence type="ECO:0000313" key="4">
    <source>
        <dbReference type="Ensembl" id="ENSCVAP00000024195.1"/>
    </source>
</evidence>
<dbReference type="PANTHER" id="PTHR23411">
    <property type="entry name" value="TAPASIN"/>
    <property type="match status" value="1"/>
</dbReference>
<feature type="chain" id="PRO_5018742461" description="Ig-like domain-containing protein" evidence="2">
    <location>
        <begin position="20"/>
        <end position="566"/>
    </location>
</feature>
<proteinExistence type="predicted"/>
<reference evidence="4" key="1">
    <citation type="submission" date="2025-08" db="UniProtKB">
        <authorList>
            <consortium name="Ensembl"/>
        </authorList>
    </citation>
    <scope>IDENTIFICATION</scope>
</reference>
<evidence type="ECO:0000313" key="5">
    <source>
        <dbReference type="Proteomes" id="UP000265020"/>
    </source>
</evidence>
<dbReference type="InterPro" id="IPR003599">
    <property type="entry name" value="Ig_sub"/>
</dbReference>
<organism evidence="4 5">
    <name type="scientific">Cyprinodon variegatus</name>
    <name type="common">Sheepshead minnow</name>
    <dbReference type="NCBI Taxonomy" id="28743"/>
    <lineage>
        <taxon>Eukaryota</taxon>
        <taxon>Metazoa</taxon>
        <taxon>Chordata</taxon>
        <taxon>Craniata</taxon>
        <taxon>Vertebrata</taxon>
        <taxon>Euteleostomi</taxon>
        <taxon>Actinopterygii</taxon>
        <taxon>Neopterygii</taxon>
        <taxon>Teleostei</taxon>
        <taxon>Neoteleostei</taxon>
        <taxon>Acanthomorphata</taxon>
        <taxon>Ovalentaria</taxon>
        <taxon>Atherinomorphae</taxon>
        <taxon>Cyprinodontiformes</taxon>
        <taxon>Cyprinodontidae</taxon>
        <taxon>Cyprinodon</taxon>
    </lineage>
</organism>
<dbReference type="GeneTree" id="ENSGT00940000163371"/>
<dbReference type="SMART" id="SM00407">
    <property type="entry name" value="IGc1"/>
    <property type="match status" value="2"/>
</dbReference>
<dbReference type="PROSITE" id="PS50835">
    <property type="entry name" value="IG_LIKE"/>
    <property type="match status" value="4"/>
</dbReference>
<keyword evidence="2" id="KW-0732">Signal</keyword>
<dbReference type="Gene3D" id="2.60.40.10">
    <property type="entry name" value="Immunoglobulins"/>
    <property type="match status" value="5"/>
</dbReference>
<dbReference type="AlphaFoldDB" id="A0A3Q2GEP6"/>
<feature type="signal peptide" evidence="2">
    <location>
        <begin position="1"/>
        <end position="19"/>
    </location>
</feature>
<sequence length="566" mass="63543">MSPVAILLLLAAGSLGVKCEQLTQPDSVNVQPGQRLTISCQVSYSVTSYWTGWIRQAAGKGLEWIGCRVGSSTSYKDSLKNKFSIDIDSSRNTATLNGQNMQPEDTAVELYYCDNWAFDYWGKGTTVTVTSATQHAPTVFPLIPCGSGGSDMVTLGCLATGFNPPSITFSWQQGNTNLDNFIQYPSIQKGSEYVGISQVQVRRQDWEANNSFKCVANHAAGQQHASMVKPKEVFQAPTLKVCSSVDEDKEEAYFSCFAKDFTPNKYEITWKKDDKDISERIDEVNTSAQGRNDTNGTILYSVGSLLTLKTTEVLQDTKITCIFKGKGENNTPVYRNATVSHKEYVDVTIIPPTLQDMFEKGQGKLICQAKFKRGRFETIFWEKTNDNTKLVGTNRTLGSRTYEAETEITYDEWRKGETYTCEIQNKDWIEPLRKEYNRNNNGNNLFRNISVSLILCANLILILTCYVKGFYPQEVYVAWLVDDEANTIYSFNTTEPVEVDGSFSVYSQLVLTTEEWEQTDVVYSCAVQHESLAKPARSIVRSIGYRTFKNTNVVNLSMNVPEKCKA</sequence>
<dbReference type="Ensembl" id="ENSCVAT00000004796.1">
    <property type="protein sequence ID" value="ENSCVAP00000024195.1"/>
    <property type="gene ID" value="ENSCVAG00000008344.1"/>
</dbReference>
<dbReference type="Pfam" id="PF07654">
    <property type="entry name" value="C1-set"/>
    <property type="match status" value="3"/>
</dbReference>
<dbReference type="OMA" id="CEVHSTE"/>
<dbReference type="SMART" id="SM00406">
    <property type="entry name" value="IGv"/>
    <property type="match status" value="1"/>
</dbReference>
<dbReference type="Pfam" id="PF07686">
    <property type="entry name" value="V-set"/>
    <property type="match status" value="1"/>
</dbReference>
<dbReference type="InterPro" id="IPR013106">
    <property type="entry name" value="Ig_V-set"/>
</dbReference>